<name>A0ABU7H3Q1_9SPHI</name>
<accession>A0ABU7H3Q1</accession>
<organism evidence="1 2">
    <name type="scientific">Pedobacter flavus</name>
    <dbReference type="NCBI Taxonomy" id="3113906"/>
    <lineage>
        <taxon>Bacteria</taxon>
        <taxon>Pseudomonadati</taxon>
        <taxon>Bacteroidota</taxon>
        <taxon>Sphingobacteriia</taxon>
        <taxon>Sphingobacteriales</taxon>
        <taxon>Sphingobacteriaceae</taxon>
        <taxon>Pedobacter</taxon>
    </lineage>
</organism>
<dbReference type="Pfam" id="PF11013">
    <property type="entry name" value="DUF2851"/>
    <property type="match status" value="1"/>
</dbReference>
<reference evidence="1 2" key="1">
    <citation type="submission" date="2024-01" db="EMBL/GenBank/DDBJ databases">
        <title>Pedobacter sp. nov., isolated from oil-contaminated soil.</title>
        <authorList>
            <person name="Le N.T.T."/>
        </authorList>
    </citation>
    <scope>NUCLEOTIDE SEQUENCE [LARGE SCALE GENOMIC DNA]</scope>
    <source>
        <strain evidence="1 2">VNH31</strain>
    </source>
</reference>
<keyword evidence="2" id="KW-1185">Reference proteome</keyword>
<evidence type="ECO:0000313" key="2">
    <source>
        <dbReference type="Proteomes" id="UP001337681"/>
    </source>
</evidence>
<gene>
    <name evidence="1" type="ORF">VRU49_10695</name>
</gene>
<dbReference type="Proteomes" id="UP001337681">
    <property type="component" value="Unassembled WGS sequence"/>
</dbReference>
<protein>
    <submittedName>
        <fullName evidence="1">DUF2851 family protein</fullName>
    </submittedName>
</protein>
<dbReference type="InterPro" id="IPR021272">
    <property type="entry name" value="DUF2851"/>
</dbReference>
<proteinExistence type="predicted"/>
<dbReference type="RefSeq" id="WP_330146775.1">
    <property type="nucleotide sequence ID" value="NZ_JAZDQU010000002.1"/>
</dbReference>
<dbReference type="EMBL" id="JAZDQU010000002">
    <property type="protein sequence ID" value="MEE1885884.1"/>
    <property type="molecule type" value="Genomic_DNA"/>
</dbReference>
<sequence length="425" mass="49398">MRIREELLQYIWQFKKFQFLNLHTVEGDKVQIIDAGFWNIHSGPDFINSKIKINDTLWCGNIEIHCFSSDWNLHNHQNDIVYNNVILHVVYEVDKVVFRQNSTEIPTLELKHVIDYQVISQYQNVFHALSPFSCSANLNSVDELIIHSQIERSAVNRIILKSDYFLKQLEINKGDWEQTTYQQLFKNFGFHLNGLPFEMLAFSLPFKIIKSLKGNLHYIEALLFGQSGLLNNVSNENYVKQLNSSFKFLRKKYKLKPIGVDLWKFLRTRPSNFPTLRIAQLAAFLNQNNQLLDSFLNFKSKEELLSLFNNLNISLYWETHYHFNKTGNLHSTQIGNQAVSSILINTVSTLLFAYGSYLNRSDLKNKAIHLLEDLPAEQNAIVNLYRNYGVPITNAFQSQGILHLSQHYCAPKKCLQCRVGLKLMS</sequence>
<comment type="caution">
    <text evidence="1">The sequence shown here is derived from an EMBL/GenBank/DDBJ whole genome shotgun (WGS) entry which is preliminary data.</text>
</comment>
<evidence type="ECO:0000313" key="1">
    <source>
        <dbReference type="EMBL" id="MEE1885884.1"/>
    </source>
</evidence>